<accession>A0A5J6N2B4</accession>
<reference evidence="3 4" key="1">
    <citation type="submission" date="2019-08" db="EMBL/GenBank/DDBJ databases">
        <title>Hyperibacter terrae gen. nov., sp. nov. and Hyperibacter viscosus sp. nov., two new members in the family Rhodospirillaceae isolated from the rhizosphere of Hypericum perforatum.</title>
        <authorList>
            <person name="Noviana Z."/>
        </authorList>
    </citation>
    <scope>NUCLEOTIDE SEQUENCE [LARGE SCALE GENOMIC DNA]</scope>
    <source>
        <strain evidence="3 4">R5959</strain>
    </source>
</reference>
<dbReference type="InterPro" id="IPR023210">
    <property type="entry name" value="NADP_OxRdtase_dom"/>
</dbReference>
<proteinExistence type="predicted"/>
<dbReference type="Proteomes" id="UP000325797">
    <property type="component" value="Chromosome"/>
</dbReference>
<feature type="domain" description="NADP-dependent oxidoreductase" evidence="2">
    <location>
        <begin position="16"/>
        <end position="318"/>
    </location>
</feature>
<dbReference type="InterPro" id="IPR050523">
    <property type="entry name" value="AKR_Detox_Biosynth"/>
</dbReference>
<dbReference type="OrthoDB" id="9773828at2"/>
<dbReference type="RefSeq" id="WP_151118519.1">
    <property type="nucleotide sequence ID" value="NZ_CP042582.1"/>
</dbReference>
<evidence type="ECO:0000256" key="1">
    <source>
        <dbReference type="ARBA" id="ARBA00023002"/>
    </source>
</evidence>
<dbReference type="Pfam" id="PF00248">
    <property type="entry name" value="Aldo_ket_red"/>
    <property type="match status" value="1"/>
</dbReference>
<organism evidence="3 4">
    <name type="scientific">Hypericibacter adhaerens</name>
    <dbReference type="NCBI Taxonomy" id="2602016"/>
    <lineage>
        <taxon>Bacteria</taxon>
        <taxon>Pseudomonadati</taxon>
        <taxon>Pseudomonadota</taxon>
        <taxon>Alphaproteobacteria</taxon>
        <taxon>Rhodospirillales</taxon>
        <taxon>Dongiaceae</taxon>
        <taxon>Hypericibacter</taxon>
    </lineage>
</organism>
<name>A0A5J6N2B4_9PROT</name>
<keyword evidence="4" id="KW-1185">Reference proteome</keyword>
<dbReference type="InterPro" id="IPR036812">
    <property type="entry name" value="NAD(P)_OxRdtase_dom_sf"/>
</dbReference>
<evidence type="ECO:0000259" key="2">
    <source>
        <dbReference type="Pfam" id="PF00248"/>
    </source>
</evidence>
<dbReference type="AlphaFoldDB" id="A0A5J6N2B4"/>
<evidence type="ECO:0000313" key="4">
    <source>
        <dbReference type="Proteomes" id="UP000325797"/>
    </source>
</evidence>
<evidence type="ECO:0000313" key="3">
    <source>
        <dbReference type="EMBL" id="QEX23093.1"/>
    </source>
</evidence>
<gene>
    <name evidence="3" type="ORF">FRZ61_30280</name>
</gene>
<dbReference type="EMBL" id="CP042582">
    <property type="protein sequence ID" value="QEX23093.1"/>
    <property type="molecule type" value="Genomic_DNA"/>
</dbReference>
<dbReference type="GO" id="GO:0005829">
    <property type="term" value="C:cytosol"/>
    <property type="evidence" value="ECO:0007669"/>
    <property type="project" value="TreeGrafter"/>
</dbReference>
<dbReference type="CDD" id="cd19080">
    <property type="entry name" value="AKR_AKR9A_9B"/>
    <property type="match status" value="1"/>
</dbReference>
<dbReference type="KEGG" id="hadh:FRZ61_30280"/>
<sequence>MRYRIFGRHTGLRVSELALGTGNFGTAWGHGAERGEAKRIWDGFAEAGGNFIDTANGYQFGQSEEMVGEFIASDRDHFVLATKYTLGTTPEAGISQTGNARKNMASAVEASLKRLKTDRIDLYWAHMADGVTPMEEILRGFDDLARAGKILYAGLSNFPAWRIARAATMAELRGSLPVAGIQIEYSLVERTPDRELLPMAEALGLGAALWSPLGGGFLTGKYRGDPEADNRLAKLGFLVHGEKSARETALLDAVLAVAKETGATPTHIAIAWLLHRAARSSNGLIPILGSRTRAQLDGTLGAVDVKLTAEQVNRLEAAGAVPLGVPHEQLRQTAPRLAGGKLELLDLPKLPVA</sequence>
<dbReference type="PANTHER" id="PTHR43364">
    <property type="entry name" value="NADH-SPECIFIC METHYLGLYOXAL REDUCTASE-RELATED"/>
    <property type="match status" value="1"/>
</dbReference>
<dbReference type="PANTHER" id="PTHR43364:SF4">
    <property type="entry name" value="NAD(P)-LINKED OXIDOREDUCTASE SUPERFAMILY PROTEIN"/>
    <property type="match status" value="1"/>
</dbReference>
<keyword evidence="1" id="KW-0560">Oxidoreductase</keyword>
<dbReference type="Gene3D" id="3.20.20.100">
    <property type="entry name" value="NADP-dependent oxidoreductase domain"/>
    <property type="match status" value="1"/>
</dbReference>
<dbReference type="GO" id="GO:0016491">
    <property type="term" value="F:oxidoreductase activity"/>
    <property type="evidence" value="ECO:0007669"/>
    <property type="project" value="UniProtKB-KW"/>
</dbReference>
<dbReference type="SUPFAM" id="SSF51430">
    <property type="entry name" value="NAD(P)-linked oxidoreductase"/>
    <property type="match status" value="1"/>
</dbReference>
<protein>
    <submittedName>
        <fullName evidence="3">Oxidoreductase</fullName>
    </submittedName>
</protein>